<name>A0ABX1ZYS0_9MICO</name>
<evidence type="ECO:0000259" key="5">
    <source>
        <dbReference type="PROSITE" id="PS50977"/>
    </source>
</evidence>
<evidence type="ECO:0000313" key="7">
    <source>
        <dbReference type="Proteomes" id="UP000757540"/>
    </source>
</evidence>
<comment type="caution">
    <text evidence="6">The sequence shown here is derived from an EMBL/GenBank/DDBJ whole genome shotgun (WGS) entry which is preliminary data.</text>
</comment>
<sequence length="204" mass="21488">MMQRTTTDGARAPRADAQRNRDRILGAAEQYFSEHGVTGSLDAIAKRAGVGAGTLYRHFPNRESLLAALLAARDDALVARRDDLRSGSVNAADALDGWLDAITAWAGAFDGLPEPLRAATATSSSPLAMTCQGFITTTEEFLRAAQDDGGARRDVRARDLFLAALARSWVRGAALADDASAAALAELTRNGWATTSAARAGDGR</sequence>
<dbReference type="InterPro" id="IPR049445">
    <property type="entry name" value="TetR_SbtR-like_C"/>
</dbReference>
<keyword evidence="3" id="KW-0804">Transcription</keyword>
<dbReference type="Proteomes" id="UP000757540">
    <property type="component" value="Unassembled WGS sequence"/>
</dbReference>
<gene>
    <name evidence="6" type="ORF">HDG69_000009</name>
</gene>
<keyword evidence="1" id="KW-0805">Transcription regulation</keyword>
<dbReference type="PANTHER" id="PTHR30055">
    <property type="entry name" value="HTH-TYPE TRANSCRIPTIONAL REGULATOR RUTR"/>
    <property type="match status" value="1"/>
</dbReference>
<proteinExistence type="predicted"/>
<reference evidence="6 7" key="1">
    <citation type="submission" date="2020-05" db="EMBL/GenBank/DDBJ databases">
        <title>Genomic Encyclopedia of Type Strains, Phase III (KMG-III): the genomes of soil and plant-associated and newly described type strains.</title>
        <authorList>
            <person name="Whitman W."/>
        </authorList>
    </citation>
    <scope>NUCLEOTIDE SEQUENCE [LARGE SCALE GENOMIC DNA]</scope>
    <source>
        <strain evidence="6 7">KCTC 19046</strain>
    </source>
</reference>
<keyword evidence="7" id="KW-1185">Reference proteome</keyword>
<dbReference type="PROSITE" id="PS50977">
    <property type="entry name" value="HTH_TETR_2"/>
    <property type="match status" value="1"/>
</dbReference>
<evidence type="ECO:0000313" key="6">
    <source>
        <dbReference type="EMBL" id="NOV95456.1"/>
    </source>
</evidence>
<protein>
    <submittedName>
        <fullName evidence="6">AcrR family transcriptional regulator</fullName>
    </submittedName>
</protein>
<dbReference type="InterPro" id="IPR001647">
    <property type="entry name" value="HTH_TetR"/>
</dbReference>
<evidence type="ECO:0000256" key="3">
    <source>
        <dbReference type="ARBA" id="ARBA00023163"/>
    </source>
</evidence>
<dbReference type="Pfam" id="PF21597">
    <property type="entry name" value="TetR_C_43"/>
    <property type="match status" value="1"/>
</dbReference>
<evidence type="ECO:0000256" key="2">
    <source>
        <dbReference type="ARBA" id="ARBA00023125"/>
    </source>
</evidence>
<dbReference type="InterPro" id="IPR050109">
    <property type="entry name" value="HTH-type_TetR-like_transc_reg"/>
</dbReference>
<evidence type="ECO:0000256" key="4">
    <source>
        <dbReference type="PROSITE-ProRule" id="PRU00335"/>
    </source>
</evidence>
<feature type="domain" description="HTH tetR-type" evidence="5">
    <location>
        <begin position="18"/>
        <end position="77"/>
    </location>
</feature>
<feature type="DNA-binding region" description="H-T-H motif" evidence="4">
    <location>
        <begin position="40"/>
        <end position="59"/>
    </location>
</feature>
<dbReference type="Pfam" id="PF00440">
    <property type="entry name" value="TetR_N"/>
    <property type="match status" value="1"/>
</dbReference>
<organism evidence="6 7">
    <name type="scientific">Isoptericola halotolerans</name>
    <dbReference type="NCBI Taxonomy" id="300560"/>
    <lineage>
        <taxon>Bacteria</taxon>
        <taxon>Bacillati</taxon>
        <taxon>Actinomycetota</taxon>
        <taxon>Actinomycetes</taxon>
        <taxon>Micrococcales</taxon>
        <taxon>Promicromonosporaceae</taxon>
        <taxon>Isoptericola</taxon>
    </lineage>
</organism>
<accession>A0ABX1ZYS0</accession>
<keyword evidence="2 4" id="KW-0238">DNA-binding</keyword>
<dbReference type="RefSeq" id="WP_216645120.1">
    <property type="nucleotide sequence ID" value="NZ_BAAAML010000002.1"/>
</dbReference>
<evidence type="ECO:0000256" key="1">
    <source>
        <dbReference type="ARBA" id="ARBA00023015"/>
    </source>
</evidence>
<dbReference type="PANTHER" id="PTHR30055:SF234">
    <property type="entry name" value="HTH-TYPE TRANSCRIPTIONAL REGULATOR BETI"/>
    <property type="match status" value="1"/>
</dbReference>
<dbReference type="EMBL" id="JABEZU010000001">
    <property type="protein sequence ID" value="NOV95456.1"/>
    <property type="molecule type" value="Genomic_DNA"/>
</dbReference>